<name>A0A4R6DBM1_9MICO</name>
<protein>
    <submittedName>
        <fullName evidence="1">Uncharacterized protein</fullName>
    </submittedName>
</protein>
<gene>
    <name evidence="1" type="ORF">EDF64_11576</name>
</gene>
<proteinExistence type="predicted"/>
<reference evidence="1 2" key="1">
    <citation type="submission" date="2019-03" db="EMBL/GenBank/DDBJ databases">
        <title>Genomic analyses of the natural microbiome of Caenorhabditis elegans.</title>
        <authorList>
            <person name="Samuel B."/>
        </authorList>
    </citation>
    <scope>NUCLEOTIDE SEQUENCE [LARGE SCALE GENOMIC DNA]</scope>
    <source>
        <strain evidence="1 2">JUb65</strain>
    </source>
</reference>
<comment type="caution">
    <text evidence="1">The sequence shown here is derived from an EMBL/GenBank/DDBJ whole genome shotgun (WGS) entry which is preliminary data.</text>
</comment>
<dbReference type="AlphaFoldDB" id="A0A4R6DBM1"/>
<evidence type="ECO:0000313" key="2">
    <source>
        <dbReference type="Proteomes" id="UP000295764"/>
    </source>
</evidence>
<sequence>MTLSGEDLTRASGSLRAYSVAGHDDDRDEAHSILTDLILDATAQGDQEAFEALNEARLLLSQGHSQANDADNMLEALAQTRRE</sequence>
<dbReference type="EMBL" id="SNVW01000015">
    <property type="protein sequence ID" value="TDN41887.1"/>
    <property type="molecule type" value="Genomic_DNA"/>
</dbReference>
<organism evidence="1 2">
    <name type="scientific">Curtobacterium flaccumfaciens</name>
    <dbReference type="NCBI Taxonomy" id="2035"/>
    <lineage>
        <taxon>Bacteria</taxon>
        <taxon>Bacillati</taxon>
        <taxon>Actinomycetota</taxon>
        <taxon>Actinomycetes</taxon>
        <taxon>Micrococcales</taxon>
        <taxon>Microbacteriaceae</taxon>
        <taxon>Curtobacterium</taxon>
    </lineage>
</organism>
<dbReference type="RefSeq" id="WP_133521115.1">
    <property type="nucleotide sequence ID" value="NZ_SNVW01000015.1"/>
</dbReference>
<dbReference type="OrthoDB" id="9843235at2"/>
<evidence type="ECO:0000313" key="1">
    <source>
        <dbReference type="EMBL" id="TDN41887.1"/>
    </source>
</evidence>
<accession>A0A4R6DBM1</accession>
<dbReference type="Proteomes" id="UP000295764">
    <property type="component" value="Unassembled WGS sequence"/>
</dbReference>